<proteinExistence type="predicted"/>
<evidence type="ECO:0000256" key="1">
    <source>
        <dbReference type="SAM" id="Phobius"/>
    </source>
</evidence>
<protein>
    <submittedName>
        <fullName evidence="2">Uncharacterized protein</fullName>
    </submittedName>
</protein>
<evidence type="ECO:0000313" key="2">
    <source>
        <dbReference type="EMBL" id="CAG2213881.1"/>
    </source>
</evidence>
<keyword evidence="3" id="KW-1185">Reference proteome</keyword>
<reference evidence="2" key="1">
    <citation type="submission" date="2021-03" db="EMBL/GenBank/DDBJ databases">
        <authorList>
            <person name="Bekaert M."/>
        </authorList>
    </citation>
    <scope>NUCLEOTIDE SEQUENCE</scope>
</reference>
<organism evidence="2 3">
    <name type="scientific">Mytilus edulis</name>
    <name type="common">Blue mussel</name>
    <dbReference type="NCBI Taxonomy" id="6550"/>
    <lineage>
        <taxon>Eukaryota</taxon>
        <taxon>Metazoa</taxon>
        <taxon>Spiralia</taxon>
        <taxon>Lophotrochozoa</taxon>
        <taxon>Mollusca</taxon>
        <taxon>Bivalvia</taxon>
        <taxon>Autobranchia</taxon>
        <taxon>Pteriomorphia</taxon>
        <taxon>Mytilida</taxon>
        <taxon>Mytiloidea</taxon>
        <taxon>Mytilidae</taxon>
        <taxon>Mytilinae</taxon>
        <taxon>Mytilus</taxon>
    </lineage>
</organism>
<keyword evidence="1" id="KW-0812">Transmembrane</keyword>
<dbReference type="AlphaFoldDB" id="A0A8S3RZS1"/>
<keyword evidence="1" id="KW-1133">Transmembrane helix</keyword>
<dbReference type="OrthoDB" id="6107520at2759"/>
<name>A0A8S3RZS1_MYTED</name>
<gene>
    <name evidence="2" type="ORF">MEDL_27782</name>
</gene>
<dbReference type="Proteomes" id="UP000683360">
    <property type="component" value="Unassembled WGS sequence"/>
</dbReference>
<accession>A0A8S3RZS1</accession>
<feature type="transmembrane region" description="Helical" evidence="1">
    <location>
        <begin position="554"/>
        <end position="579"/>
    </location>
</feature>
<comment type="caution">
    <text evidence="2">The sequence shown here is derived from an EMBL/GenBank/DDBJ whole genome shotgun (WGS) entry which is preliminary data.</text>
</comment>
<keyword evidence="1" id="KW-0472">Membrane</keyword>
<evidence type="ECO:0000313" key="3">
    <source>
        <dbReference type="Proteomes" id="UP000683360"/>
    </source>
</evidence>
<dbReference type="EMBL" id="CAJPWZ010001391">
    <property type="protein sequence ID" value="CAG2213881.1"/>
    <property type="molecule type" value="Genomic_DNA"/>
</dbReference>
<sequence length="598" mass="67748">MDLLLEFQNVRNIQKNDRINSNERLVLSMGLSFIALVLLANFTKGQSNNLNDKFTFPMYSDGTEDCDMVIEFNMMSFSRTALYATMTTNYNESYDNILDKTPFVMPLKQYLGFNASKVFTWNVNYTVSAQIHRMYGDVLHIFNSNSLGRNYIVYSDKDYFITIYGTDSDTNVTINSMNDTVIEAHRLDVGNTVTFDPELSDVYQINASGKIGIIYSNVDISRNTVCDQTDDILWEMIPPVEKNGEEFMIHIPDVESAFLEVLGYEDGLLKLHLPDELTTINLKAFERKIINVSHARDVHMTSSTHVSVFSTYELKTDTNRAATNVFSVFPSELFNDCLYVTILNCTNNVCGYLVTENGIGRVNMYNIEETIVRSFNTSDVDQNRTTASFEISGISDGIYFVQSENSSAHLIFYYLNLSHGRYYQTVRLDNMNCDMFASSQTSTFNEETSVSTNTLVEQTSVLNDIVSSTHPIQNFSGAYIENVTVSYSTVIQSQNNTLINQSAQSVPKLGLLFYLTSNTSTQNETTAVEPINNRLIFPFMYEEIPADDSVLSTYLIAVIVSLCTAIFAVIAVISTFLLLEILRRRRQIRNTKIRPFVT</sequence>